<evidence type="ECO:0000256" key="1">
    <source>
        <dbReference type="SAM" id="MobiDB-lite"/>
    </source>
</evidence>
<dbReference type="PANTHER" id="PTHR36888">
    <property type="entry name" value="TETRATRICOPEPTIDE-LIKE HELICAL DOMAIN-CONTAINING PROTEIN-RELATED"/>
    <property type="match status" value="1"/>
</dbReference>
<feature type="transmembrane region" description="Helical" evidence="2">
    <location>
        <begin position="129"/>
        <end position="153"/>
    </location>
</feature>
<organism evidence="3 4">
    <name type="scientific">Rhodamnia argentea</name>
    <dbReference type="NCBI Taxonomy" id="178133"/>
    <lineage>
        <taxon>Eukaryota</taxon>
        <taxon>Viridiplantae</taxon>
        <taxon>Streptophyta</taxon>
        <taxon>Embryophyta</taxon>
        <taxon>Tracheophyta</taxon>
        <taxon>Spermatophyta</taxon>
        <taxon>Magnoliopsida</taxon>
        <taxon>eudicotyledons</taxon>
        <taxon>Gunneridae</taxon>
        <taxon>Pentapetalae</taxon>
        <taxon>rosids</taxon>
        <taxon>malvids</taxon>
        <taxon>Myrtales</taxon>
        <taxon>Myrtaceae</taxon>
        <taxon>Myrtoideae</taxon>
        <taxon>Myrteae</taxon>
        <taxon>Australasian group</taxon>
        <taxon>Rhodamnia</taxon>
    </lineage>
</organism>
<dbReference type="RefSeq" id="XP_048132414.1">
    <property type="nucleotide sequence ID" value="XM_048276457.1"/>
</dbReference>
<reference evidence="4" key="1">
    <citation type="submission" date="2025-08" db="UniProtKB">
        <authorList>
            <consortium name="RefSeq"/>
        </authorList>
    </citation>
    <scope>IDENTIFICATION</scope>
    <source>
        <tissue evidence="4">Leaf</tissue>
    </source>
</reference>
<keyword evidence="2" id="KW-1133">Transmembrane helix</keyword>
<evidence type="ECO:0000313" key="4">
    <source>
        <dbReference type="RefSeq" id="XP_048132414.1"/>
    </source>
</evidence>
<dbReference type="GeneID" id="115750440"/>
<evidence type="ECO:0000313" key="3">
    <source>
        <dbReference type="Proteomes" id="UP000827889"/>
    </source>
</evidence>
<keyword evidence="3" id="KW-1185">Reference proteome</keyword>
<dbReference type="Gene3D" id="1.25.40.10">
    <property type="entry name" value="Tetratricopeptide repeat domain"/>
    <property type="match status" value="1"/>
</dbReference>
<gene>
    <name evidence="4" type="primary">LOC115750440</name>
</gene>
<keyword evidence="2" id="KW-0812">Transmembrane</keyword>
<name>A0ABM3H747_9MYRT</name>
<dbReference type="PANTHER" id="PTHR36888:SF2">
    <property type="entry name" value="TETRATRICOPEPTIDE REPEAT (TPR)-LIKE SUPERFAMILY PROTEIN"/>
    <property type="match status" value="1"/>
</dbReference>
<accession>A0ABM3H747</accession>
<dbReference type="InterPro" id="IPR011990">
    <property type="entry name" value="TPR-like_helical_dom_sf"/>
</dbReference>
<dbReference type="Proteomes" id="UP000827889">
    <property type="component" value="Chromosome 3"/>
</dbReference>
<feature type="region of interest" description="Disordered" evidence="1">
    <location>
        <begin position="431"/>
        <end position="451"/>
    </location>
</feature>
<protein>
    <submittedName>
        <fullName evidence="4">Uncharacterized protein LOC115750440 isoform X1</fullName>
    </submittedName>
</protein>
<feature type="region of interest" description="Disordered" evidence="1">
    <location>
        <begin position="239"/>
        <end position="258"/>
    </location>
</feature>
<evidence type="ECO:0000256" key="2">
    <source>
        <dbReference type="SAM" id="Phobius"/>
    </source>
</evidence>
<dbReference type="SUPFAM" id="SSF48452">
    <property type="entry name" value="TPR-like"/>
    <property type="match status" value="1"/>
</dbReference>
<keyword evidence="2" id="KW-0472">Membrane</keyword>
<proteinExistence type="predicted"/>
<sequence>MRTLISPNPTQLNHLLVPHFSSSSSLVRSLSNPHRRNRRFIHTPDPKWLRNATLMALLSTRTSAASGSASYGGWEDFGPIDDSVRPGESTQLRKFLVSVGLDDQRHVFMFALGLVCALAISRVRVSSLVIFPACVSVFVVGFSLGLVRGGIVAEAGGSKRRLKEDVVKVYGEKWRKFVDFLDELDVRVNHLTSGVKNSMERKRVGLDDLESYVRELETISSSASNVRDYFRGSLANVGNSSDSLTENEKSNKKRKDHGEFGFPLLESMGGLFRDSLGGLKPNKVKDSIKEENLGSVAKDYAIEGAPKMASEVNSGNKSSGSYQDVVNRPKFYHGGRRTREVMENGSMSLDEEGESARNYINNMRRLNYHTDRFHSSNSQYVYSKGRHSYESQTHKPHENQLDFVDFDMKTKHAETEASFVEDQLLQESERYYASRRSSERRKVETYQSQVRKENMNSQEDLLFVDHRSELEGDVSSISSPNILDDMEFDRYLTEANNRLKQAKELVRRRHDEEHAEAILYESAELLSRAIAMKPMSLLAVGQLGNTYLLHGELKLRISRDLRTLLTSSESYFERRVRIGDSGGHHSSKDKVASVLVQVCEECEELLVEAGRKYRLVLSIDGNDVRALYNWGLALSFRAQLIADIGPEAAFDADKVFMAAIDKFDAMMSKGNVYAPDALFRWGVILQQRSRLRLRNSREKVKLLEQAKRLYEDALNMDSDNSRWLINGEIRRRAIEAKPNNHNKMTLFLFCARPTWCQ</sequence>